<dbReference type="AlphaFoldDB" id="A0A4D9EIY8"/>
<comment type="caution">
    <text evidence="1">The sequence shown here is derived from an EMBL/GenBank/DDBJ whole genome shotgun (WGS) entry which is preliminary data.</text>
</comment>
<accession>A0A4D9EIY8</accession>
<proteinExistence type="predicted"/>
<reference evidence="1 2" key="2">
    <citation type="submission" date="2019-04" db="EMBL/GenBank/DDBJ databases">
        <title>The genome sequence of big-headed turtle.</title>
        <authorList>
            <person name="Gong S."/>
        </authorList>
    </citation>
    <scope>NUCLEOTIDE SEQUENCE [LARGE SCALE GENOMIC DNA]</scope>
    <source>
        <strain evidence="1">DO16091913</strain>
        <tissue evidence="1">Muscle</tissue>
    </source>
</reference>
<sequence length="160" mass="17720">MVMANLTIYSVQLTHAGNITVTLADHQTTAHESTYYARKMTETLTFSLHVIKDWQSTTTTPEHTRVTMPPTLELKQDGKPCPETKAGLGNGLVINCEHQIMYNNAQYQMIPVVLNLTNFILPQQLCHAKCYALLNANDSKRGAKFQTVNGWDGIGGTLVA</sequence>
<keyword evidence="2" id="KW-1185">Reference proteome</keyword>
<protein>
    <submittedName>
        <fullName evidence="1">Profilin-2</fullName>
    </submittedName>
</protein>
<reference evidence="1 2" key="1">
    <citation type="submission" date="2019-04" db="EMBL/GenBank/DDBJ databases">
        <title>Draft genome of the big-headed turtle Platysternon megacephalum.</title>
        <authorList>
            <person name="Gong S."/>
        </authorList>
    </citation>
    <scope>NUCLEOTIDE SEQUENCE [LARGE SCALE GENOMIC DNA]</scope>
    <source>
        <strain evidence="1">DO16091913</strain>
        <tissue evidence="1">Muscle</tissue>
    </source>
</reference>
<dbReference type="EMBL" id="QXTE01000098">
    <property type="protein sequence ID" value="TFK06300.1"/>
    <property type="molecule type" value="Genomic_DNA"/>
</dbReference>
<gene>
    <name evidence="1" type="ORF">DR999_PMT11045</name>
</gene>
<evidence type="ECO:0000313" key="1">
    <source>
        <dbReference type="EMBL" id="TFK06300.1"/>
    </source>
</evidence>
<organism evidence="1 2">
    <name type="scientific">Platysternon megacephalum</name>
    <name type="common">big-headed turtle</name>
    <dbReference type="NCBI Taxonomy" id="55544"/>
    <lineage>
        <taxon>Eukaryota</taxon>
        <taxon>Metazoa</taxon>
        <taxon>Chordata</taxon>
        <taxon>Craniata</taxon>
        <taxon>Vertebrata</taxon>
        <taxon>Euteleostomi</taxon>
        <taxon>Archelosauria</taxon>
        <taxon>Testudinata</taxon>
        <taxon>Testudines</taxon>
        <taxon>Cryptodira</taxon>
        <taxon>Durocryptodira</taxon>
        <taxon>Testudinoidea</taxon>
        <taxon>Platysternidae</taxon>
        <taxon>Platysternon</taxon>
    </lineage>
</organism>
<dbReference type="Proteomes" id="UP000297703">
    <property type="component" value="Unassembled WGS sequence"/>
</dbReference>
<name>A0A4D9EIY8_9SAUR</name>
<evidence type="ECO:0000313" key="2">
    <source>
        <dbReference type="Proteomes" id="UP000297703"/>
    </source>
</evidence>